<dbReference type="OMA" id="LQLEWGK"/>
<evidence type="ECO:0000256" key="1">
    <source>
        <dbReference type="SAM" id="MobiDB-lite"/>
    </source>
</evidence>
<organism evidence="4 5">
    <name type="scientific">Xenopus tropicalis</name>
    <name type="common">Western clawed frog</name>
    <name type="synonym">Silurana tropicalis</name>
    <dbReference type="NCBI Taxonomy" id="8364"/>
    <lineage>
        <taxon>Eukaryota</taxon>
        <taxon>Metazoa</taxon>
        <taxon>Chordata</taxon>
        <taxon>Craniata</taxon>
        <taxon>Vertebrata</taxon>
        <taxon>Euteleostomi</taxon>
        <taxon>Amphibia</taxon>
        <taxon>Batrachia</taxon>
        <taxon>Anura</taxon>
        <taxon>Pipoidea</taxon>
        <taxon>Pipidae</taxon>
        <taxon>Xenopodinae</taxon>
        <taxon>Xenopus</taxon>
        <taxon>Silurana</taxon>
    </lineage>
</organism>
<dbReference type="AlphaFoldDB" id="A0A8J1JU50"/>
<reference evidence="5" key="1">
    <citation type="submission" date="2025-08" db="UniProtKB">
        <authorList>
            <consortium name="RefSeq"/>
        </authorList>
    </citation>
    <scope>IDENTIFICATION</scope>
    <source>
        <strain evidence="5">Nigerian</strain>
        <tissue evidence="5">Liver and blood</tissue>
    </source>
</reference>
<keyword evidence="2" id="KW-0812">Transmembrane</keyword>
<feature type="compositionally biased region" description="Acidic residues" evidence="1">
    <location>
        <begin position="290"/>
        <end position="310"/>
    </location>
</feature>
<evidence type="ECO:0000256" key="3">
    <source>
        <dbReference type="SAM" id="SignalP"/>
    </source>
</evidence>
<dbReference type="RefSeq" id="XP_031761413.1">
    <property type="nucleotide sequence ID" value="XM_031905553.1"/>
</dbReference>
<keyword evidence="2" id="KW-0472">Membrane</keyword>
<evidence type="ECO:0000313" key="5">
    <source>
        <dbReference type="RefSeq" id="XP_031761413.1"/>
    </source>
</evidence>
<keyword evidence="2" id="KW-1133">Transmembrane helix</keyword>
<gene>
    <name evidence="5 6" type="primary">LOC116412083</name>
</gene>
<dbReference type="AGR" id="Xenbase:XB-GENE-29097947"/>
<dbReference type="Gene3D" id="2.60.40.10">
    <property type="entry name" value="Immunoglobulins"/>
    <property type="match status" value="1"/>
</dbReference>
<keyword evidence="3" id="KW-0732">Signal</keyword>
<feature type="region of interest" description="Disordered" evidence="1">
    <location>
        <begin position="270"/>
        <end position="310"/>
    </location>
</feature>
<feature type="transmembrane region" description="Helical" evidence="2">
    <location>
        <begin position="224"/>
        <end position="251"/>
    </location>
</feature>
<keyword evidence="4" id="KW-1185">Reference proteome</keyword>
<protein>
    <submittedName>
        <fullName evidence="5">Uncharacterized protein LOC116412083</fullName>
    </submittedName>
</protein>
<dbReference type="KEGG" id="xtr:116412083"/>
<dbReference type="OrthoDB" id="9909894at2759"/>
<evidence type="ECO:0000256" key="2">
    <source>
        <dbReference type="SAM" id="Phobius"/>
    </source>
</evidence>
<dbReference type="Proteomes" id="UP000008143">
    <property type="component" value="Chromosome 7"/>
</dbReference>
<evidence type="ECO:0000313" key="4">
    <source>
        <dbReference type="Proteomes" id="UP000008143"/>
    </source>
</evidence>
<accession>A0A8J1JU50</accession>
<feature type="compositionally biased region" description="Polar residues" evidence="1">
    <location>
        <begin position="205"/>
        <end position="219"/>
    </location>
</feature>
<evidence type="ECO:0000313" key="6">
    <source>
        <dbReference type="Xenbase" id="XB-GENE-29097947"/>
    </source>
</evidence>
<feature type="signal peptide" evidence="3">
    <location>
        <begin position="1"/>
        <end position="26"/>
    </location>
</feature>
<feature type="region of interest" description="Disordered" evidence="1">
    <location>
        <begin position="156"/>
        <end position="179"/>
    </location>
</feature>
<dbReference type="Xenbase" id="XB-GENE-29097947">
    <property type="gene designation" value="LOC116412083"/>
</dbReference>
<dbReference type="InterPro" id="IPR013783">
    <property type="entry name" value="Ig-like_fold"/>
</dbReference>
<feature type="compositionally biased region" description="Low complexity" evidence="1">
    <location>
        <begin position="169"/>
        <end position="179"/>
    </location>
</feature>
<name>A0A8J1JU50_XENTR</name>
<dbReference type="GeneID" id="116412083"/>
<feature type="chain" id="PRO_5035237183" evidence="3">
    <location>
        <begin position="27"/>
        <end position="310"/>
    </location>
</feature>
<feature type="region of interest" description="Disordered" evidence="1">
    <location>
        <begin position="192"/>
        <end position="219"/>
    </location>
</feature>
<sequence length="310" mass="34375">MGPKRPFVFMMLMVIALLLTCQPASAVKHITLFRHKLTFTAHTWNLIPCMFYSDNAVDPATLQLEWGKVPVGGGKYTPLIHLNSDGVRTFHENSEKYQLFVSLVPSGNCTLAINPTETTDSGTYEFFMLVNGERYEPASLIKIEVLDENKTSSQSRAFWSKKGKKEGTTTKATPNTKTTATTSTVVFTTRRQTSWSKKGKKEETATTSTAVMNSANSSDSTKRAAVITVMVMGPLLVITSIISGVGIYLYWKLKRKLSSVDIENPQVKTLEAQSQSASSLQVENETLSGAEEETEEEEENEEEETTEEET</sequence>
<proteinExistence type="predicted"/>